<gene>
    <name evidence="1" type="ORF">ACJDU8_15355</name>
</gene>
<evidence type="ECO:0000313" key="2">
    <source>
        <dbReference type="Proteomes" id="UP001623660"/>
    </source>
</evidence>
<comment type="caution">
    <text evidence="1">The sequence shown here is derived from an EMBL/GenBank/DDBJ whole genome shotgun (WGS) entry which is preliminary data.</text>
</comment>
<accession>A0ABW8SNY5</accession>
<reference evidence="1 2" key="1">
    <citation type="submission" date="2024-11" db="EMBL/GenBank/DDBJ databases">
        <authorList>
            <person name="Heng Y.C."/>
            <person name="Lim A.C.H."/>
            <person name="Lee J.K.Y."/>
            <person name="Kittelmann S."/>
        </authorList>
    </citation>
    <scope>NUCLEOTIDE SEQUENCE [LARGE SCALE GENOMIC DNA]</scope>
    <source>
        <strain evidence="1 2">WILCCON 0269</strain>
    </source>
</reference>
<proteinExistence type="predicted"/>
<sequence length="87" mass="9834">MNKDELKQKILEFLKTNKYTSLHNLCPIGVILPIDAKDVDDLTNPTCLIKTFDTLCELEAEGKIVNSYKGTAKDLNTAMIASKWYLK</sequence>
<keyword evidence="2" id="KW-1185">Reference proteome</keyword>
<dbReference type="Proteomes" id="UP001623660">
    <property type="component" value="Unassembled WGS sequence"/>
</dbReference>
<dbReference type="RefSeq" id="WP_406793030.1">
    <property type="nucleotide sequence ID" value="NZ_JBJHZX010000023.1"/>
</dbReference>
<organism evidence="1 2">
    <name type="scientific">Candidatus Clostridium eludens</name>
    <dbReference type="NCBI Taxonomy" id="3381663"/>
    <lineage>
        <taxon>Bacteria</taxon>
        <taxon>Bacillati</taxon>
        <taxon>Bacillota</taxon>
        <taxon>Clostridia</taxon>
        <taxon>Eubacteriales</taxon>
        <taxon>Clostridiaceae</taxon>
        <taxon>Clostridium</taxon>
    </lineage>
</organism>
<name>A0ABW8SNY5_9CLOT</name>
<protein>
    <submittedName>
        <fullName evidence="1">Uncharacterized protein</fullName>
    </submittedName>
</protein>
<evidence type="ECO:0000313" key="1">
    <source>
        <dbReference type="EMBL" id="MFL0196926.1"/>
    </source>
</evidence>
<dbReference type="EMBL" id="JBJHZX010000023">
    <property type="protein sequence ID" value="MFL0196926.1"/>
    <property type="molecule type" value="Genomic_DNA"/>
</dbReference>